<sequence>MYPNHKTLEALVENTLQFTNTVFFQKRGSVAACIVLFICKAKCFVPTKHVAEGEKEMSRVTPCVATLNPQTKQQTDLLCFFVGKPFIRIFQPPSRIFHSLLLPPPRNPDEGIPIFELQKKKK</sequence>
<protein>
    <submittedName>
        <fullName evidence="1">Uncharacterized protein</fullName>
    </submittedName>
</protein>
<reference evidence="1 2" key="1">
    <citation type="journal article" date="2019" name="Sci. Rep.">
        <title>Orb-weaving spider Araneus ventricosus genome elucidates the spidroin gene catalogue.</title>
        <authorList>
            <person name="Kono N."/>
            <person name="Nakamura H."/>
            <person name="Ohtoshi R."/>
            <person name="Moran D.A.P."/>
            <person name="Shinohara A."/>
            <person name="Yoshida Y."/>
            <person name="Fujiwara M."/>
            <person name="Mori M."/>
            <person name="Tomita M."/>
            <person name="Arakawa K."/>
        </authorList>
    </citation>
    <scope>NUCLEOTIDE SEQUENCE [LARGE SCALE GENOMIC DNA]</scope>
</reference>
<evidence type="ECO:0000313" key="1">
    <source>
        <dbReference type="EMBL" id="GBM00035.1"/>
    </source>
</evidence>
<dbReference type="Proteomes" id="UP000499080">
    <property type="component" value="Unassembled WGS sequence"/>
</dbReference>
<accession>A0A4Y2C9M5</accession>
<dbReference type="AlphaFoldDB" id="A0A4Y2C9M5"/>
<proteinExistence type="predicted"/>
<evidence type="ECO:0000313" key="2">
    <source>
        <dbReference type="Proteomes" id="UP000499080"/>
    </source>
</evidence>
<organism evidence="1 2">
    <name type="scientific">Araneus ventricosus</name>
    <name type="common">Orbweaver spider</name>
    <name type="synonym">Epeira ventricosa</name>
    <dbReference type="NCBI Taxonomy" id="182803"/>
    <lineage>
        <taxon>Eukaryota</taxon>
        <taxon>Metazoa</taxon>
        <taxon>Ecdysozoa</taxon>
        <taxon>Arthropoda</taxon>
        <taxon>Chelicerata</taxon>
        <taxon>Arachnida</taxon>
        <taxon>Araneae</taxon>
        <taxon>Araneomorphae</taxon>
        <taxon>Entelegynae</taxon>
        <taxon>Araneoidea</taxon>
        <taxon>Araneidae</taxon>
        <taxon>Araneus</taxon>
    </lineage>
</organism>
<dbReference type="EMBL" id="BGPR01000153">
    <property type="protein sequence ID" value="GBM00035.1"/>
    <property type="molecule type" value="Genomic_DNA"/>
</dbReference>
<name>A0A4Y2C9M5_ARAVE</name>
<keyword evidence="2" id="KW-1185">Reference proteome</keyword>
<gene>
    <name evidence="1" type="ORF">AVEN_214109_1</name>
</gene>
<comment type="caution">
    <text evidence="1">The sequence shown here is derived from an EMBL/GenBank/DDBJ whole genome shotgun (WGS) entry which is preliminary data.</text>
</comment>